<dbReference type="GO" id="GO:0080120">
    <property type="term" value="P:CAAX-box protein maturation"/>
    <property type="evidence" value="ECO:0007669"/>
    <property type="project" value="UniProtKB-ARBA"/>
</dbReference>
<feature type="transmembrane region" description="Helical" evidence="1">
    <location>
        <begin position="475"/>
        <end position="493"/>
    </location>
</feature>
<dbReference type="AlphaFoldDB" id="A0A1R1EEX2"/>
<gene>
    <name evidence="3" type="ORF">BK138_27085</name>
</gene>
<dbReference type="InterPro" id="IPR003675">
    <property type="entry name" value="Rce1/LyrA-like_dom"/>
</dbReference>
<evidence type="ECO:0000313" key="4">
    <source>
        <dbReference type="Proteomes" id="UP000187172"/>
    </source>
</evidence>
<dbReference type="Proteomes" id="UP000187172">
    <property type="component" value="Unassembled WGS sequence"/>
</dbReference>
<evidence type="ECO:0000259" key="2">
    <source>
        <dbReference type="Pfam" id="PF02517"/>
    </source>
</evidence>
<evidence type="ECO:0000313" key="3">
    <source>
        <dbReference type="EMBL" id="OMF50289.1"/>
    </source>
</evidence>
<feature type="transmembrane region" description="Helical" evidence="1">
    <location>
        <begin position="416"/>
        <end position="439"/>
    </location>
</feature>
<sequence>MDRLNQPLEIRANYKWLGILGVIGLILFFFVQVFPQTSSETLEGQTTKVISKSEAEAAAKAFASDRLNIQTGIAAEPLVTYQSESDLYGYLSREKLLNEYNKKYEPKYPYDVFRVRLPESSDQGYVNVDVHMNTGKVVGFSITPPYSKYAAAMAESNETMRKQKLRIVEGNMTLEDKEEIASSWLQKLGYNTGSLKVSSGKDEPGLIYTDSSSHIGESQLEFKFAFEDGELHSFLPGFSVPSAHTAYVEKQTKSATMLTMLGYGLFTIVLGILAIIYSALTRRYTSFARGLFLSLFYFVVSLLTTYNMLPVLEAEGFSQFGIIAAMVVQVILSIAMTVLLYFSLVGGDGLWRKAGYNAWARAKEPGYGRYVLHSMFTGYLWAFILMGAQSVIYLVLDRTIHSWSTTDASQSPYNMLYPWMLPIMAWMAGISEEAVYRLFGIPMLKKIVRNTFVACVIPTLIWAFGHTLYPIYPIYTRPIELLFIGLLFSLIFLRHGYIAVMFAHVVFDSILMSFSLFSMGDLTNILAGVVTCVIPFIVAWVIYLFYGKKKEKPYVTTPPPEGLL</sequence>
<feature type="domain" description="CAAX prenyl protease 2/Lysostaphin resistance protein A-like" evidence="2">
    <location>
        <begin position="417"/>
        <end position="509"/>
    </location>
</feature>
<evidence type="ECO:0000256" key="1">
    <source>
        <dbReference type="SAM" id="Phobius"/>
    </source>
</evidence>
<proteinExistence type="predicted"/>
<dbReference type="STRING" id="297318.BK138_27085"/>
<organism evidence="3 4">
    <name type="scientific">Paenibacillus rhizosphaerae</name>
    <dbReference type="NCBI Taxonomy" id="297318"/>
    <lineage>
        <taxon>Bacteria</taxon>
        <taxon>Bacillati</taxon>
        <taxon>Bacillota</taxon>
        <taxon>Bacilli</taxon>
        <taxon>Bacillales</taxon>
        <taxon>Paenibacillaceae</taxon>
        <taxon>Paenibacillus</taxon>
    </lineage>
</organism>
<feature type="transmembrane region" description="Helical" evidence="1">
    <location>
        <begin position="12"/>
        <end position="31"/>
    </location>
</feature>
<comment type="caution">
    <text evidence="3">The sequence shown here is derived from an EMBL/GenBank/DDBJ whole genome shotgun (WGS) entry which is preliminary data.</text>
</comment>
<protein>
    <submittedName>
        <fullName evidence="3">Abortive phage infection protein</fullName>
    </submittedName>
</protein>
<feature type="transmembrane region" description="Helical" evidence="1">
    <location>
        <begin position="260"/>
        <end position="280"/>
    </location>
</feature>
<feature type="transmembrane region" description="Helical" evidence="1">
    <location>
        <begin position="525"/>
        <end position="546"/>
    </location>
</feature>
<feature type="transmembrane region" description="Helical" evidence="1">
    <location>
        <begin position="320"/>
        <end position="344"/>
    </location>
</feature>
<keyword evidence="4" id="KW-1185">Reference proteome</keyword>
<feature type="transmembrane region" description="Helical" evidence="1">
    <location>
        <begin position="451"/>
        <end position="469"/>
    </location>
</feature>
<dbReference type="EMBL" id="MRTP01000011">
    <property type="protein sequence ID" value="OMF50289.1"/>
    <property type="molecule type" value="Genomic_DNA"/>
</dbReference>
<dbReference type="Pfam" id="PF02517">
    <property type="entry name" value="Rce1-like"/>
    <property type="match status" value="1"/>
</dbReference>
<feature type="transmembrane region" description="Helical" evidence="1">
    <location>
        <begin position="287"/>
        <end position="308"/>
    </location>
</feature>
<keyword evidence="1" id="KW-0472">Membrane</keyword>
<feature type="transmembrane region" description="Helical" evidence="1">
    <location>
        <begin position="370"/>
        <end position="396"/>
    </location>
</feature>
<name>A0A1R1EEX2_9BACL</name>
<accession>A0A1R1EEX2</accession>
<keyword evidence="1" id="KW-1133">Transmembrane helix</keyword>
<dbReference type="RefSeq" id="WP_076174055.1">
    <property type="nucleotide sequence ID" value="NZ_MRTP01000011.1"/>
</dbReference>
<dbReference type="GO" id="GO:0004175">
    <property type="term" value="F:endopeptidase activity"/>
    <property type="evidence" value="ECO:0007669"/>
    <property type="project" value="UniProtKB-ARBA"/>
</dbReference>
<reference evidence="3 4" key="1">
    <citation type="submission" date="2016-11" db="EMBL/GenBank/DDBJ databases">
        <title>Paenibacillus species isolates.</title>
        <authorList>
            <person name="Beno S.M."/>
        </authorList>
    </citation>
    <scope>NUCLEOTIDE SEQUENCE [LARGE SCALE GENOMIC DNA]</scope>
    <source>
        <strain evidence="3 4">FSL R5-0378</strain>
    </source>
</reference>
<feature type="transmembrane region" description="Helical" evidence="1">
    <location>
        <begin position="500"/>
        <end position="519"/>
    </location>
</feature>
<keyword evidence="1" id="KW-0812">Transmembrane</keyword>